<feature type="region of interest" description="Disordered" evidence="1">
    <location>
        <begin position="86"/>
        <end position="182"/>
    </location>
</feature>
<feature type="compositionally biased region" description="Basic and acidic residues" evidence="1">
    <location>
        <begin position="104"/>
        <end position="117"/>
    </location>
</feature>
<accession>A0ABW5GNA8</accession>
<protein>
    <submittedName>
        <fullName evidence="2">YbaB/EbfC family nucleoid-associated protein</fullName>
    </submittedName>
</protein>
<proteinExistence type="predicted"/>
<dbReference type="Proteomes" id="UP001597419">
    <property type="component" value="Unassembled WGS sequence"/>
</dbReference>
<evidence type="ECO:0000256" key="1">
    <source>
        <dbReference type="SAM" id="MobiDB-lite"/>
    </source>
</evidence>
<evidence type="ECO:0000313" key="2">
    <source>
        <dbReference type="EMBL" id="MFD2462325.1"/>
    </source>
</evidence>
<gene>
    <name evidence="2" type="ORF">ACFSYJ_27215</name>
</gene>
<dbReference type="InterPro" id="IPR004401">
    <property type="entry name" value="YbaB/EbfC"/>
</dbReference>
<dbReference type="Pfam" id="PF02575">
    <property type="entry name" value="YbaB_DNA_bd"/>
    <property type="match status" value="1"/>
</dbReference>
<keyword evidence="3" id="KW-1185">Reference proteome</keyword>
<comment type="caution">
    <text evidence="2">The sequence shown here is derived from an EMBL/GenBank/DDBJ whole genome shotgun (WGS) entry which is preliminary data.</text>
</comment>
<dbReference type="EMBL" id="JBHUKU010000015">
    <property type="protein sequence ID" value="MFD2462325.1"/>
    <property type="molecule type" value="Genomic_DNA"/>
</dbReference>
<sequence>MADLSDVEQMVDDWERDAVARSQRFQAMQEQVGQISLTGTVAGGAVSVTVGHNGLPTAIKMTDGVRSMSPDEIAANVMKAIQKAQSQYPEKMREILAETVGDDEASRHIAETAERNFPDAPEEDPEPALPAEPQRRLFETDEEPAPPPRTPPPAPKPPAAPRRPAPPDDDEDFGDQSFLRRD</sequence>
<dbReference type="InterPro" id="IPR036894">
    <property type="entry name" value="YbaB-like_sf"/>
</dbReference>
<feature type="compositionally biased region" description="Pro residues" evidence="1">
    <location>
        <begin position="145"/>
        <end position="164"/>
    </location>
</feature>
<name>A0ABW5GNA8_9PSEU</name>
<reference evidence="3" key="1">
    <citation type="journal article" date="2019" name="Int. J. Syst. Evol. Microbiol.">
        <title>The Global Catalogue of Microorganisms (GCM) 10K type strain sequencing project: providing services to taxonomists for standard genome sequencing and annotation.</title>
        <authorList>
            <consortium name="The Broad Institute Genomics Platform"/>
            <consortium name="The Broad Institute Genome Sequencing Center for Infectious Disease"/>
            <person name="Wu L."/>
            <person name="Ma J."/>
        </authorList>
    </citation>
    <scope>NUCLEOTIDE SEQUENCE [LARGE SCALE GENOMIC DNA]</scope>
    <source>
        <strain evidence="3">CGMCC 4.7643</strain>
    </source>
</reference>
<dbReference type="RefSeq" id="WP_345401049.1">
    <property type="nucleotide sequence ID" value="NZ_BAABHG010000012.1"/>
</dbReference>
<evidence type="ECO:0000313" key="3">
    <source>
        <dbReference type="Proteomes" id="UP001597419"/>
    </source>
</evidence>
<dbReference type="SUPFAM" id="SSF82607">
    <property type="entry name" value="YbaB-like"/>
    <property type="match status" value="1"/>
</dbReference>
<dbReference type="Gene3D" id="3.30.1310.10">
    <property type="entry name" value="Nucleoid-associated protein YbaB-like domain"/>
    <property type="match status" value="1"/>
</dbReference>
<organism evidence="2 3">
    <name type="scientific">Amycolatopsis samaneae</name>
    <dbReference type="NCBI Taxonomy" id="664691"/>
    <lineage>
        <taxon>Bacteria</taxon>
        <taxon>Bacillati</taxon>
        <taxon>Actinomycetota</taxon>
        <taxon>Actinomycetes</taxon>
        <taxon>Pseudonocardiales</taxon>
        <taxon>Pseudonocardiaceae</taxon>
        <taxon>Amycolatopsis</taxon>
    </lineage>
</organism>